<dbReference type="Gene3D" id="3.30.70.330">
    <property type="match status" value="4"/>
</dbReference>
<evidence type="ECO:0000256" key="1">
    <source>
        <dbReference type="ARBA" id="ARBA00022737"/>
    </source>
</evidence>
<evidence type="ECO:0000313" key="7">
    <source>
        <dbReference type="Proteomes" id="UP000703661"/>
    </source>
</evidence>
<feature type="region of interest" description="Disordered" evidence="4">
    <location>
        <begin position="1"/>
        <end position="74"/>
    </location>
</feature>
<feature type="region of interest" description="Disordered" evidence="4">
    <location>
        <begin position="512"/>
        <end position="547"/>
    </location>
</feature>
<dbReference type="OrthoDB" id="6407164at2759"/>
<dbReference type="SUPFAM" id="SSF54928">
    <property type="entry name" value="RNA-binding domain, RBD"/>
    <property type="match status" value="2"/>
</dbReference>
<dbReference type="GO" id="GO:0051252">
    <property type="term" value="P:regulation of RNA metabolic process"/>
    <property type="evidence" value="ECO:0007669"/>
    <property type="project" value="UniProtKB-ARBA"/>
</dbReference>
<comment type="caution">
    <text evidence="6">The sequence shown here is derived from an EMBL/GenBank/DDBJ whole genome shotgun (WGS) entry which is preliminary data.</text>
</comment>
<dbReference type="GO" id="GO:0010468">
    <property type="term" value="P:regulation of gene expression"/>
    <property type="evidence" value="ECO:0007669"/>
    <property type="project" value="UniProtKB-ARBA"/>
</dbReference>
<proteinExistence type="predicted"/>
<feature type="compositionally biased region" description="Polar residues" evidence="4">
    <location>
        <begin position="538"/>
        <end position="547"/>
    </location>
</feature>
<feature type="compositionally biased region" description="Polar residues" evidence="4">
    <location>
        <begin position="520"/>
        <end position="531"/>
    </location>
</feature>
<feature type="domain" description="RRM" evidence="5">
    <location>
        <begin position="238"/>
        <end position="317"/>
    </location>
</feature>
<reference evidence="6" key="1">
    <citation type="journal article" date="2020" name="Fungal Divers.">
        <title>Resolving the Mortierellaceae phylogeny through synthesis of multi-gene phylogenetics and phylogenomics.</title>
        <authorList>
            <person name="Vandepol N."/>
            <person name="Liber J."/>
            <person name="Desiro A."/>
            <person name="Na H."/>
            <person name="Kennedy M."/>
            <person name="Barry K."/>
            <person name="Grigoriev I.V."/>
            <person name="Miller A.N."/>
            <person name="O'Donnell K."/>
            <person name="Stajich J.E."/>
            <person name="Bonito G."/>
        </authorList>
    </citation>
    <scope>NUCLEOTIDE SEQUENCE</scope>
    <source>
        <strain evidence="6">NRRL 2769</strain>
    </source>
</reference>
<name>A0A9P6T1H0_9FUNG</name>
<evidence type="ECO:0000256" key="4">
    <source>
        <dbReference type="SAM" id="MobiDB-lite"/>
    </source>
</evidence>
<keyword evidence="7" id="KW-1185">Reference proteome</keyword>
<dbReference type="AlphaFoldDB" id="A0A9P6T1H0"/>
<feature type="domain" description="RRM" evidence="5">
    <location>
        <begin position="148"/>
        <end position="221"/>
    </location>
</feature>
<feature type="compositionally biased region" description="Polar residues" evidence="4">
    <location>
        <begin position="20"/>
        <end position="74"/>
    </location>
</feature>
<gene>
    <name evidence="6" type="ORF">BGZ80_007572</name>
</gene>
<dbReference type="EMBL" id="JAAAID010000390">
    <property type="protein sequence ID" value="KAG0018088.1"/>
    <property type="molecule type" value="Genomic_DNA"/>
</dbReference>
<feature type="compositionally biased region" description="Basic and acidic residues" evidence="4">
    <location>
        <begin position="1"/>
        <end position="16"/>
    </location>
</feature>
<dbReference type="PANTHER" id="PTHR14089">
    <property type="entry name" value="PRE-MRNA-SPLICING FACTOR RBM22"/>
    <property type="match status" value="1"/>
</dbReference>
<evidence type="ECO:0000259" key="5">
    <source>
        <dbReference type="PROSITE" id="PS50102"/>
    </source>
</evidence>
<feature type="domain" description="RRM" evidence="5">
    <location>
        <begin position="435"/>
        <end position="506"/>
    </location>
</feature>
<sequence>MKRSNELDQDQSDVKKPKVIQSNNVPTAENTNHCSTDTENPINHSVKTENSINHPTNTENPIDHSTSAENATDYNTANYTGDYMATMMYYYNQQPYDPYSLYYPYYYGPSITAYTAVSPPVPQEHQQWYPHSYYPARPQKAEGAPTIRTIYIGNIPDDTTIGDILDLIKTGNIESARLVTPKNCAFISFIEPTAAAAFRNRATSKPLRLGKQELKVGWGTATPVPAELLKATRQGVSRNVFIGGIDEAITNETLLTDLSRFGIIEDIKIVREKSVAFVHFTNIKSAMKAVTTLRNDRKFSSYRIGYGKDRCAKFAKETSDDTPVPTGQIGSGVPMSILTAEDRRSIYLGNIPPDATCEELCNAIRGGILSKIRYMPTRHIAFVTFVDPKAATAFLDSATNHGFSLRTRRLKVGWGEKVNTLPNEVIQAFSSGATRNVYIGGVVDIADEEKLRKDFSEFGEVEMVNILREKNCGFVNFTDVLSAVKAVKGIRNNPDYYDLAIKYGKDRCGNLPREIENKNGTKPSSVMNGSNAKRGKNAANTPSAAGS</sequence>
<protein>
    <recommendedName>
        <fullName evidence="5">RRM domain-containing protein</fullName>
    </recommendedName>
</protein>
<dbReference type="InterPro" id="IPR012677">
    <property type="entry name" value="Nucleotide-bd_a/b_plait_sf"/>
</dbReference>
<evidence type="ECO:0000313" key="6">
    <source>
        <dbReference type="EMBL" id="KAG0018088.1"/>
    </source>
</evidence>
<dbReference type="SMART" id="SM00360">
    <property type="entry name" value="RRM"/>
    <property type="match status" value="4"/>
</dbReference>
<evidence type="ECO:0000256" key="2">
    <source>
        <dbReference type="ARBA" id="ARBA00022884"/>
    </source>
</evidence>
<keyword evidence="1" id="KW-0677">Repeat</keyword>
<dbReference type="Pfam" id="PF00076">
    <property type="entry name" value="RRM_1"/>
    <property type="match status" value="2"/>
</dbReference>
<dbReference type="Proteomes" id="UP000703661">
    <property type="component" value="Unassembled WGS sequence"/>
</dbReference>
<accession>A0A9P6T1H0</accession>
<dbReference type="PANTHER" id="PTHR14089:SF8">
    <property type="entry name" value="RNA-BINDING PROTEIN MRN1"/>
    <property type="match status" value="1"/>
</dbReference>
<evidence type="ECO:0000256" key="3">
    <source>
        <dbReference type="PROSITE-ProRule" id="PRU00176"/>
    </source>
</evidence>
<dbReference type="PROSITE" id="PS50102">
    <property type="entry name" value="RRM"/>
    <property type="match status" value="4"/>
</dbReference>
<dbReference type="InterPro" id="IPR035979">
    <property type="entry name" value="RBD_domain_sf"/>
</dbReference>
<dbReference type="InterPro" id="IPR000504">
    <property type="entry name" value="RRM_dom"/>
</dbReference>
<dbReference type="GO" id="GO:0003729">
    <property type="term" value="F:mRNA binding"/>
    <property type="evidence" value="ECO:0007669"/>
    <property type="project" value="TreeGrafter"/>
</dbReference>
<keyword evidence="2 3" id="KW-0694">RNA-binding</keyword>
<feature type="domain" description="RRM" evidence="5">
    <location>
        <begin position="344"/>
        <end position="417"/>
    </location>
</feature>
<dbReference type="InterPro" id="IPR039171">
    <property type="entry name" value="Cwc2/Slt11"/>
</dbReference>
<dbReference type="GO" id="GO:0000398">
    <property type="term" value="P:mRNA splicing, via spliceosome"/>
    <property type="evidence" value="ECO:0007669"/>
    <property type="project" value="TreeGrafter"/>
</dbReference>
<dbReference type="FunFam" id="3.30.70.330:FF:000120">
    <property type="entry name" value="Negative regulator of differentiation 1"/>
    <property type="match status" value="1"/>
</dbReference>
<dbReference type="GO" id="GO:0010494">
    <property type="term" value="C:cytoplasmic stress granule"/>
    <property type="evidence" value="ECO:0007669"/>
    <property type="project" value="TreeGrafter"/>
</dbReference>
<organism evidence="6 7">
    <name type="scientific">Entomortierella chlamydospora</name>
    <dbReference type="NCBI Taxonomy" id="101097"/>
    <lineage>
        <taxon>Eukaryota</taxon>
        <taxon>Fungi</taxon>
        <taxon>Fungi incertae sedis</taxon>
        <taxon>Mucoromycota</taxon>
        <taxon>Mortierellomycotina</taxon>
        <taxon>Mortierellomycetes</taxon>
        <taxon>Mortierellales</taxon>
        <taxon>Mortierellaceae</taxon>
        <taxon>Entomortierella</taxon>
    </lineage>
</organism>